<dbReference type="SMR" id="A0A836GIM5"/>
<feature type="region of interest" description="Disordered" evidence="2">
    <location>
        <begin position="1"/>
        <end position="195"/>
    </location>
</feature>
<comment type="caution">
    <text evidence="3">The sequence shown here is derived from an EMBL/GenBank/DDBJ whole genome shotgun (WGS) entry which is preliminary data.</text>
</comment>
<feature type="region of interest" description="Disordered" evidence="2">
    <location>
        <begin position="646"/>
        <end position="724"/>
    </location>
</feature>
<dbReference type="EMBL" id="JAFHLR010000035">
    <property type="protein sequence ID" value="KAG5466110.1"/>
    <property type="molecule type" value="Genomic_DNA"/>
</dbReference>
<feature type="region of interest" description="Disordered" evidence="2">
    <location>
        <begin position="594"/>
        <end position="627"/>
    </location>
</feature>
<feature type="compositionally biased region" description="Low complexity" evidence="2">
    <location>
        <begin position="697"/>
        <end position="711"/>
    </location>
</feature>
<name>A0A836GIM5_9TRYP</name>
<dbReference type="GeneID" id="92357243"/>
<feature type="compositionally biased region" description="Polar residues" evidence="2">
    <location>
        <begin position="457"/>
        <end position="466"/>
    </location>
</feature>
<evidence type="ECO:0000313" key="3">
    <source>
        <dbReference type="EMBL" id="KAG5466110.1"/>
    </source>
</evidence>
<dbReference type="KEGG" id="loi:92357243"/>
<protein>
    <submittedName>
        <fullName evidence="3">Uncharacterized protein</fullName>
    </submittedName>
</protein>
<feature type="compositionally biased region" description="Low complexity" evidence="2">
    <location>
        <begin position="612"/>
        <end position="627"/>
    </location>
</feature>
<evidence type="ECO:0000313" key="4">
    <source>
        <dbReference type="Proteomes" id="UP000674143"/>
    </source>
</evidence>
<reference evidence="4" key="2">
    <citation type="journal article" date="2021" name="Sci. Data">
        <title>Chromosome-scale genome sequencing, assembly and annotation of six genomes from subfamily Leishmaniinae.</title>
        <authorList>
            <person name="Almutairi H."/>
            <person name="Urbaniak M.D."/>
            <person name="Bates M.D."/>
            <person name="Jariyapan N."/>
            <person name="Kwakye-Nuako G."/>
            <person name="Thomaz Soccol V."/>
            <person name="Al-Salem W.S."/>
            <person name="Dillon R.J."/>
            <person name="Bates P.A."/>
            <person name="Gatherer D."/>
        </authorList>
    </citation>
    <scope>NUCLEOTIDE SEQUENCE [LARGE SCALE GENOMIC DNA]</scope>
</reference>
<feature type="compositionally biased region" description="Basic and acidic residues" evidence="2">
    <location>
        <begin position="168"/>
        <end position="179"/>
    </location>
</feature>
<dbReference type="AlphaFoldDB" id="A0A836GIM5"/>
<feature type="compositionally biased region" description="Polar residues" evidence="2">
    <location>
        <begin position="140"/>
        <end position="152"/>
    </location>
</feature>
<feature type="compositionally biased region" description="Low complexity" evidence="2">
    <location>
        <begin position="22"/>
        <end position="33"/>
    </location>
</feature>
<accession>A0A836GIM5</accession>
<keyword evidence="4" id="KW-1185">Reference proteome</keyword>
<sequence length="834" mass="89070">MSYAQRQRSRVELHQSELAQTPPDVSAASAAPPNGHTPVRLQDMEVDMRPQKQPPLGGSAPRRSSSSRRCWNGSSGPASDARDRHAARYPRPHSVTGASAVPWSETTSSVGSAEVPRHPFQLLQHTPKHTTPPRLKASRKQFTSPNSSSTASEAAAGQPPAHASLRPRAAEKAVDERRRTSPPCQPNLLHGRPSTEYCASRPLPTECDRCAYGQAQHASNESPPNDMLLPSPAPVCEASSATSSSRLSTSHWPTSETFTARLRNIMETRERIERLVQKQRQDEEEMVHAIESLSEQSQQDDAADRPLYEQALIERATAFAALRDFKERGNIIVHKLHATVMMQQEQALELVATVEALKKANKRLKDALSNGGGAAGGGLDSGAGAAVTEGSATRAPDTVAELQEKVVMQRRVIEQMDQLMQNADRMLLAMRARVEAAEGRAGGATAECQQLPPRPLTPSSATPNSRSPHRAPVSGGGAVMVAASDAEAAIERLMARYASDGDIATVSAQLRLLLGRAAQLRQALKREQAQRLHLEEVYGATYEETARNVALLEERLQRVQSTRGVIYNGSSSGSATNAPALPTERRILVEERASDGGAAAADGMYRKDKEQFTPSQTSSRSSSPTPPLTLFTVVSVADASTRGAIAATASAAEDEEREGGPKNSGGSANPAALERLTAVPNDNTKKERHRSKSPQPSESAVAQSARQSRAYLGDRRGDDGDANDDAAAEAQTLLLNIPVPDVSTLGASARHSLNSRSSSASRRLVGFRPAKATDVTSRCLGSGSDKEDYDEVHVTVGSNGSNAQGGAAVTAAAISAMRQQPSNRQQEALEKTEA</sequence>
<feature type="coiled-coil region" evidence="1">
    <location>
        <begin position="510"/>
        <end position="562"/>
    </location>
</feature>
<proteinExistence type="predicted"/>
<reference evidence="4" key="1">
    <citation type="journal article" date="2021" name="Microbiol. Resour. Announc.">
        <title>LGAAP: Leishmaniinae Genome Assembly and Annotation Pipeline.</title>
        <authorList>
            <person name="Almutairi H."/>
            <person name="Urbaniak M.D."/>
            <person name="Bates M.D."/>
            <person name="Jariyapan N."/>
            <person name="Kwakye-Nuako G."/>
            <person name="Thomaz-Soccol V."/>
            <person name="Al-Salem W.S."/>
            <person name="Dillon R.J."/>
            <person name="Bates P.A."/>
            <person name="Gatherer D."/>
        </authorList>
    </citation>
    <scope>NUCLEOTIDE SEQUENCE [LARGE SCALE GENOMIC DNA]</scope>
</reference>
<dbReference type="RefSeq" id="XP_067059000.1">
    <property type="nucleotide sequence ID" value="XM_067203309.1"/>
</dbReference>
<feature type="region of interest" description="Disordered" evidence="2">
    <location>
        <begin position="440"/>
        <end position="476"/>
    </location>
</feature>
<evidence type="ECO:0000256" key="1">
    <source>
        <dbReference type="SAM" id="Coils"/>
    </source>
</evidence>
<organism evidence="3 4">
    <name type="scientific">Leishmania orientalis</name>
    <dbReference type="NCBI Taxonomy" id="2249476"/>
    <lineage>
        <taxon>Eukaryota</taxon>
        <taxon>Discoba</taxon>
        <taxon>Euglenozoa</taxon>
        <taxon>Kinetoplastea</taxon>
        <taxon>Metakinetoplastina</taxon>
        <taxon>Trypanosomatida</taxon>
        <taxon>Trypanosomatidae</taxon>
        <taxon>Leishmaniinae</taxon>
        <taxon>Leishmania</taxon>
    </lineage>
</organism>
<gene>
    <name evidence="3" type="ORF">LSCM4_01252</name>
</gene>
<feature type="compositionally biased region" description="Low complexity" evidence="2">
    <location>
        <begin position="57"/>
        <end position="76"/>
    </location>
</feature>
<evidence type="ECO:0000256" key="2">
    <source>
        <dbReference type="SAM" id="MobiDB-lite"/>
    </source>
</evidence>
<dbReference type="Proteomes" id="UP000674143">
    <property type="component" value="Unassembled WGS sequence"/>
</dbReference>
<keyword evidence="1" id="KW-0175">Coiled coil</keyword>